<keyword evidence="1 4" id="KW-0808">Transferase</keyword>
<dbReference type="Pfam" id="PF00534">
    <property type="entry name" value="Glycos_transf_1"/>
    <property type="match status" value="1"/>
</dbReference>
<dbReference type="Proteomes" id="UP000541735">
    <property type="component" value="Unassembled WGS sequence"/>
</dbReference>
<dbReference type="InterPro" id="IPR028098">
    <property type="entry name" value="Glyco_trans_4-like_N"/>
</dbReference>
<dbReference type="GO" id="GO:0009103">
    <property type="term" value="P:lipopolysaccharide biosynthetic process"/>
    <property type="evidence" value="ECO:0007669"/>
    <property type="project" value="TreeGrafter"/>
</dbReference>
<evidence type="ECO:0000313" key="5">
    <source>
        <dbReference type="Proteomes" id="UP000541735"/>
    </source>
</evidence>
<reference evidence="4 5" key="1">
    <citation type="submission" date="2020-03" db="EMBL/GenBank/DDBJ databases">
        <title>Soil Listeria distribution.</title>
        <authorList>
            <person name="Liao J."/>
            <person name="Wiedmann M."/>
        </authorList>
    </citation>
    <scope>NUCLEOTIDE SEQUENCE [LARGE SCALE GENOMIC DNA]</scope>
    <source>
        <strain evidence="4 5">FSL L7-0259</strain>
    </source>
</reference>
<evidence type="ECO:0000259" key="3">
    <source>
        <dbReference type="Pfam" id="PF13439"/>
    </source>
</evidence>
<dbReference type="PANTHER" id="PTHR46401">
    <property type="entry name" value="GLYCOSYLTRANSFERASE WBBK-RELATED"/>
    <property type="match status" value="1"/>
</dbReference>
<protein>
    <submittedName>
        <fullName evidence="4">Glycosyltransferase family 4 protein</fullName>
    </submittedName>
</protein>
<name>A0A7X0Z315_9LIST</name>
<dbReference type="CDD" id="cd03794">
    <property type="entry name" value="GT4_WbuB-like"/>
    <property type="match status" value="1"/>
</dbReference>
<dbReference type="PANTHER" id="PTHR46401:SF2">
    <property type="entry name" value="GLYCOSYLTRANSFERASE WBBK-RELATED"/>
    <property type="match status" value="1"/>
</dbReference>
<feature type="domain" description="Glycosyl transferase family 1" evidence="2">
    <location>
        <begin position="205"/>
        <end position="363"/>
    </location>
</feature>
<dbReference type="EMBL" id="JAARYD010000001">
    <property type="protein sequence ID" value="MBC2175050.1"/>
    <property type="molecule type" value="Genomic_DNA"/>
</dbReference>
<accession>A0A7X0Z315</accession>
<gene>
    <name evidence="4" type="ORF">HCB27_00365</name>
</gene>
<dbReference type="Pfam" id="PF13439">
    <property type="entry name" value="Glyco_transf_4"/>
    <property type="match status" value="1"/>
</dbReference>
<dbReference type="GO" id="GO:0016757">
    <property type="term" value="F:glycosyltransferase activity"/>
    <property type="evidence" value="ECO:0007669"/>
    <property type="project" value="InterPro"/>
</dbReference>
<sequence length="391" mass="44222">MKILYIHQHYQQNKGGTRSYELSKHFINQGAEVTMITGQGDSGQTKEGIQIKTTATKYEQKMSKNRRILAFLHFLCVSLWLGLREKNVDTIYATSTPLTVGIIGLVLSKIKRKPFIFEVRDVWPDIPIALGYIQNKYIIKYVQRLERKIYKHAAHIVVLSSGMKANLIQKGVPEEKVTIAENLANTNLVNQIIPEKPLLPFNPANTFTVVHPGTMGPVNGLEYLIEAAEHLQGRNITFLLIGEGSEKNKLQQEIKTRNLTNIHILGELPKADIINIMKNCDLGAMNVKDVPILWDNSANKFFDFLAVGLPIILNYPGWQKTLIQEYGAGKGFYYKDIEAYCAYITYLANDAKALAKAKKASRKLSKQFDTDKIATKIWNIIITSTNEKRRA</sequence>
<dbReference type="AlphaFoldDB" id="A0A7X0Z315"/>
<dbReference type="Gene3D" id="3.40.50.2000">
    <property type="entry name" value="Glycogen Phosphorylase B"/>
    <property type="match status" value="2"/>
</dbReference>
<dbReference type="InterPro" id="IPR001296">
    <property type="entry name" value="Glyco_trans_1"/>
</dbReference>
<organism evidence="4 5">
    <name type="scientific">Listeria booriae</name>
    <dbReference type="NCBI Taxonomy" id="1552123"/>
    <lineage>
        <taxon>Bacteria</taxon>
        <taxon>Bacillati</taxon>
        <taxon>Bacillota</taxon>
        <taxon>Bacilli</taxon>
        <taxon>Bacillales</taxon>
        <taxon>Listeriaceae</taxon>
        <taxon>Listeria</taxon>
    </lineage>
</organism>
<dbReference type="RefSeq" id="WP_185548098.1">
    <property type="nucleotide sequence ID" value="NZ_JAARYD010000001.1"/>
</dbReference>
<dbReference type="SUPFAM" id="SSF53756">
    <property type="entry name" value="UDP-Glycosyltransferase/glycogen phosphorylase"/>
    <property type="match status" value="1"/>
</dbReference>
<evidence type="ECO:0000259" key="2">
    <source>
        <dbReference type="Pfam" id="PF00534"/>
    </source>
</evidence>
<feature type="domain" description="Glycosyltransferase subfamily 4-like N-terminal" evidence="3">
    <location>
        <begin position="17"/>
        <end position="186"/>
    </location>
</feature>
<comment type="caution">
    <text evidence="4">The sequence shown here is derived from an EMBL/GenBank/DDBJ whole genome shotgun (WGS) entry which is preliminary data.</text>
</comment>
<evidence type="ECO:0000256" key="1">
    <source>
        <dbReference type="ARBA" id="ARBA00022679"/>
    </source>
</evidence>
<evidence type="ECO:0000313" key="4">
    <source>
        <dbReference type="EMBL" id="MBC2175050.1"/>
    </source>
</evidence>
<proteinExistence type="predicted"/>